<dbReference type="Pfam" id="PF07195">
    <property type="entry name" value="FliD_C"/>
    <property type="match status" value="1"/>
</dbReference>
<dbReference type="PANTHER" id="PTHR30288:SF0">
    <property type="entry name" value="FLAGELLAR HOOK-ASSOCIATED PROTEIN 2"/>
    <property type="match status" value="1"/>
</dbReference>
<dbReference type="GO" id="GO:0071973">
    <property type="term" value="P:bacterial-type flagellum-dependent cell motility"/>
    <property type="evidence" value="ECO:0007669"/>
    <property type="project" value="TreeGrafter"/>
</dbReference>
<comment type="subcellular location">
    <subcellularLocation>
        <location evidence="5">Secreted</location>
    </subcellularLocation>
    <subcellularLocation>
        <location evidence="5">Bacterial flagellum</location>
    </subcellularLocation>
</comment>
<dbReference type="InterPro" id="IPR003481">
    <property type="entry name" value="FliD_N"/>
</dbReference>
<name>A0A4S2D1Y8_STEMA</name>
<comment type="subunit">
    <text evidence="2 5">Homopentamer.</text>
</comment>
<dbReference type="EMBL" id="SRYW01000004">
    <property type="protein sequence ID" value="TGY35399.1"/>
    <property type="molecule type" value="Genomic_DNA"/>
</dbReference>
<evidence type="ECO:0000313" key="8">
    <source>
        <dbReference type="EMBL" id="TGY35399.1"/>
    </source>
</evidence>
<dbReference type="GO" id="GO:0009421">
    <property type="term" value="C:bacterial-type flagellum filament cap"/>
    <property type="evidence" value="ECO:0007669"/>
    <property type="project" value="InterPro"/>
</dbReference>
<evidence type="ECO:0000256" key="4">
    <source>
        <dbReference type="ARBA" id="ARBA00023143"/>
    </source>
</evidence>
<gene>
    <name evidence="8" type="ORF">E5352_06705</name>
</gene>
<comment type="caution">
    <text evidence="8">The sequence shown here is derived from an EMBL/GenBank/DDBJ whole genome shotgun (WGS) entry which is preliminary data.</text>
</comment>
<dbReference type="InterPro" id="IPR040026">
    <property type="entry name" value="FliD"/>
</dbReference>
<keyword evidence="4 5" id="KW-0975">Bacterial flagellum</keyword>
<evidence type="ECO:0000313" key="9">
    <source>
        <dbReference type="Proteomes" id="UP000306631"/>
    </source>
</evidence>
<evidence type="ECO:0000256" key="5">
    <source>
        <dbReference type="RuleBase" id="RU362066"/>
    </source>
</evidence>
<evidence type="ECO:0000256" key="1">
    <source>
        <dbReference type="ARBA" id="ARBA00009764"/>
    </source>
</evidence>
<keyword evidence="3" id="KW-0175">Coiled coil</keyword>
<evidence type="ECO:0000256" key="2">
    <source>
        <dbReference type="ARBA" id="ARBA00011255"/>
    </source>
</evidence>
<dbReference type="GO" id="GO:0009424">
    <property type="term" value="C:bacterial-type flagellum hook"/>
    <property type="evidence" value="ECO:0007669"/>
    <property type="project" value="UniProtKB-UniRule"/>
</dbReference>
<evidence type="ECO:0000259" key="6">
    <source>
        <dbReference type="Pfam" id="PF02465"/>
    </source>
</evidence>
<sequence>MADFGYGGIGSGLDISGMVASLVAADRKPADNALNLQQSKAKMQLSAVGTVKSAFDLLTSSLKTLKASTAFDARLVSATKSGTDDILTVSSTNAAATGNHEINVTQLATANKWIADTSVSKTKTFGAGTLTLDVGVGDKKKTLEIQVDADDTLSSIRTKIEKAGRSLGVQSTLIASGDNQFLSISQEKAGTANAIKLSAGAGNADLTALAASLSERTPAADAKLTIDGVEVVSSENTVTDVVPGLTLNLKKTGASTVTVSTDVAAARKVMQDFVTAYNGAISAINTATKYDIENKEPSSLTGDAQMRGASSQLRAMMGGVLKDLAAAGLDPKTLGLQTRAYPNADGSLVLDGAKFEAALVNQAGAVRQALTGDDGAAAKLFSMVEGYTSTAVGKEGAFVSRTKSINATLTDIDKRRKALDVRMTGVEERYKKQFLALDALMGKMSQTMSSLSSQLSQLTG</sequence>
<comment type="function">
    <text evidence="5">Required for morphogenesis and for the elongation of the flagellar filament by facilitating polymerization of the flagellin monomers at the tip of growing filament. Forms a capping structure, which prevents flagellin subunits (transported through the central channel of the flagellum) from leaking out without polymerization at the distal end.</text>
</comment>
<feature type="domain" description="Flagellar hook-associated protein 2 N-terminal" evidence="6">
    <location>
        <begin position="11"/>
        <end position="110"/>
    </location>
</feature>
<dbReference type="GO" id="GO:0005576">
    <property type="term" value="C:extracellular region"/>
    <property type="evidence" value="ECO:0007669"/>
    <property type="project" value="UniProtKB-SubCell"/>
</dbReference>
<feature type="domain" description="Flagellar hook-associated protein 2 C-terminal" evidence="7">
    <location>
        <begin position="219"/>
        <end position="445"/>
    </location>
</feature>
<keyword evidence="8" id="KW-0966">Cell projection</keyword>
<keyword evidence="8" id="KW-0969">Cilium</keyword>
<accession>A0A4S2D1Y8</accession>
<dbReference type="RefSeq" id="WP_136004080.1">
    <property type="nucleotide sequence ID" value="NZ_SRYW01000004.1"/>
</dbReference>
<dbReference type="GO" id="GO:0007155">
    <property type="term" value="P:cell adhesion"/>
    <property type="evidence" value="ECO:0007669"/>
    <property type="project" value="InterPro"/>
</dbReference>
<organism evidence="8 9">
    <name type="scientific">Stenotrophomonas maltophilia</name>
    <name type="common">Pseudomonas maltophilia</name>
    <name type="synonym">Xanthomonas maltophilia</name>
    <dbReference type="NCBI Taxonomy" id="40324"/>
    <lineage>
        <taxon>Bacteria</taxon>
        <taxon>Pseudomonadati</taxon>
        <taxon>Pseudomonadota</taxon>
        <taxon>Gammaproteobacteria</taxon>
        <taxon>Lysobacterales</taxon>
        <taxon>Lysobacteraceae</taxon>
        <taxon>Stenotrophomonas</taxon>
        <taxon>Stenotrophomonas maltophilia group</taxon>
    </lineage>
</organism>
<dbReference type="Proteomes" id="UP000306631">
    <property type="component" value="Unassembled WGS sequence"/>
</dbReference>
<evidence type="ECO:0000259" key="7">
    <source>
        <dbReference type="Pfam" id="PF07195"/>
    </source>
</evidence>
<dbReference type="OrthoDB" id="5980200at2"/>
<keyword evidence="5" id="KW-0964">Secreted</keyword>
<dbReference type="InterPro" id="IPR010809">
    <property type="entry name" value="FliD_C"/>
</dbReference>
<dbReference type="AlphaFoldDB" id="A0A4S2D1Y8"/>
<reference evidence="8 9" key="1">
    <citation type="submission" date="2019-04" db="EMBL/GenBank/DDBJ databases">
        <title>Microbes associate with the intestines of laboratory mice.</title>
        <authorList>
            <person name="Navarre W."/>
            <person name="Wong E."/>
            <person name="Huang K."/>
            <person name="Tropini C."/>
            <person name="Ng K."/>
            <person name="Yu B."/>
        </authorList>
    </citation>
    <scope>NUCLEOTIDE SEQUENCE [LARGE SCALE GENOMIC DNA]</scope>
    <source>
        <strain evidence="8 9">NM62_B4-13</strain>
    </source>
</reference>
<proteinExistence type="inferred from homology"/>
<comment type="similarity">
    <text evidence="1 5">Belongs to the FliD family.</text>
</comment>
<dbReference type="Pfam" id="PF02465">
    <property type="entry name" value="FliD_N"/>
    <property type="match status" value="1"/>
</dbReference>
<dbReference type="PANTHER" id="PTHR30288">
    <property type="entry name" value="FLAGELLAR CAP/ASSEMBLY PROTEIN FLID"/>
    <property type="match status" value="1"/>
</dbReference>
<protein>
    <recommendedName>
        <fullName evidence="5">Flagellar hook-associated protein 2</fullName>
        <shortName evidence="5">HAP2</shortName>
    </recommendedName>
    <alternativeName>
        <fullName evidence="5">Flagellar cap protein</fullName>
    </alternativeName>
</protein>
<evidence type="ECO:0000256" key="3">
    <source>
        <dbReference type="ARBA" id="ARBA00023054"/>
    </source>
</evidence>
<keyword evidence="8" id="KW-0282">Flagellum</keyword>